<dbReference type="AlphaFoldDB" id="A0A3M7TSY6"/>
<dbReference type="Proteomes" id="UP000278746">
    <property type="component" value="Unassembled WGS sequence"/>
</dbReference>
<dbReference type="EMBL" id="RHIB01000001">
    <property type="protein sequence ID" value="RNA68750.1"/>
    <property type="molecule type" value="Genomic_DNA"/>
</dbReference>
<evidence type="ECO:0000256" key="2">
    <source>
        <dbReference type="ARBA" id="ARBA00022692"/>
    </source>
</evidence>
<evidence type="ECO:0000256" key="5">
    <source>
        <dbReference type="SAM" id="MobiDB-lite"/>
    </source>
</evidence>
<feature type="region of interest" description="Disordered" evidence="5">
    <location>
        <begin position="78"/>
        <end position="109"/>
    </location>
</feature>
<keyword evidence="1" id="KW-1003">Cell membrane</keyword>
<evidence type="ECO:0000256" key="1">
    <source>
        <dbReference type="ARBA" id="ARBA00022475"/>
    </source>
</evidence>
<feature type="compositionally biased region" description="Basic and acidic residues" evidence="5">
    <location>
        <begin position="78"/>
        <end position="102"/>
    </location>
</feature>
<feature type="transmembrane region" description="Helical" evidence="6">
    <location>
        <begin position="5"/>
        <end position="23"/>
    </location>
</feature>
<reference evidence="8 9" key="1">
    <citation type="submission" date="2018-10" db="EMBL/GenBank/DDBJ databases">
        <title>Bacillus Keqinensis sp. nov., a moderately halophilic bacterium isolated from a saline-alkaline lake.</title>
        <authorList>
            <person name="Wang H."/>
        </authorList>
    </citation>
    <scope>NUCLEOTIDE SEQUENCE [LARGE SCALE GENOMIC DNA]</scope>
    <source>
        <strain evidence="8 9">KQ-3</strain>
    </source>
</reference>
<name>A0A3M7TSY6_9BACI</name>
<dbReference type="InterPro" id="IPR010445">
    <property type="entry name" value="LapA_dom"/>
</dbReference>
<dbReference type="Pfam" id="PF06305">
    <property type="entry name" value="LapA_dom"/>
    <property type="match status" value="1"/>
</dbReference>
<proteinExistence type="predicted"/>
<dbReference type="RefSeq" id="WP_122896275.1">
    <property type="nucleotide sequence ID" value="NZ_RHIB01000001.1"/>
</dbReference>
<evidence type="ECO:0000256" key="6">
    <source>
        <dbReference type="SAM" id="Phobius"/>
    </source>
</evidence>
<keyword evidence="3 6" id="KW-1133">Transmembrane helix</keyword>
<dbReference type="PANTHER" id="PTHR41335:SF1">
    <property type="entry name" value="MEMBRANE PROTEIN"/>
    <property type="match status" value="1"/>
</dbReference>
<evidence type="ECO:0000256" key="4">
    <source>
        <dbReference type="ARBA" id="ARBA00023136"/>
    </source>
</evidence>
<dbReference type="GO" id="GO:0005886">
    <property type="term" value="C:plasma membrane"/>
    <property type="evidence" value="ECO:0007669"/>
    <property type="project" value="InterPro"/>
</dbReference>
<evidence type="ECO:0000256" key="3">
    <source>
        <dbReference type="ARBA" id="ARBA00022989"/>
    </source>
</evidence>
<gene>
    <name evidence="8" type="ORF">EBO34_01945</name>
</gene>
<dbReference type="OrthoDB" id="2990728at2"/>
<sequence length="109" mass="12194">MKGQWGLIIGIIVVLVISIFAVINVDPVEVNYLFGQNEWPLVLVIIGSVLMGGLIVGSVGIYKIYRLQQRVRKLEAENERLKPDSSERSRVKERQKAKKEEGVSDSGQT</sequence>
<protein>
    <submittedName>
        <fullName evidence="8">DUF1049 domain-containing protein</fullName>
    </submittedName>
</protein>
<keyword evidence="4 6" id="KW-0472">Membrane</keyword>
<keyword evidence="2 6" id="KW-0812">Transmembrane</keyword>
<dbReference type="PANTHER" id="PTHR41335">
    <property type="entry name" value="MEMBRANE PROTEIN-RELATED"/>
    <property type="match status" value="1"/>
</dbReference>
<evidence type="ECO:0000259" key="7">
    <source>
        <dbReference type="Pfam" id="PF06305"/>
    </source>
</evidence>
<organism evidence="8 9">
    <name type="scientific">Alteribacter keqinensis</name>
    <dbReference type="NCBI Taxonomy" id="2483800"/>
    <lineage>
        <taxon>Bacteria</taxon>
        <taxon>Bacillati</taxon>
        <taxon>Bacillota</taxon>
        <taxon>Bacilli</taxon>
        <taxon>Bacillales</taxon>
        <taxon>Bacillaceae</taxon>
        <taxon>Alteribacter</taxon>
    </lineage>
</organism>
<feature type="transmembrane region" description="Helical" evidence="6">
    <location>
        <begin position="43"/>
        <end position="65"/>
    </location>
</feature>
<accession>A0A3M7TSY6</accession>
<keyword evidence="9" id="KW-1185">Reference proteome</keyword>
<comment type="caution">
    <text evidence="8">The sequence shown here is derived from an EMBL/GenBank/DDBJ whole genome shotgun (WGS) entry which is preliminary data.</text>
</comment>
<evidence type="ECO:0000313" key="9">
    <source>
        <dbReference type="Proteomes" id="UP000278746"/>
    </source>
</evidence>
<feature type="domain" description="Lipopolysaccharide assembly protein A" evidence="7">
    <location>
        <begin position="24"/>
        <end position="82"/>
    </location>
</feature>
<evidence type="ECO:0000313" key="8">
    <source>
        <dbReference type="EMBL" id="RNA68750.1"/>
    </source>
</evidence>